<sequence length="18" mass="2206">MFELMSSPRLMLYFLRGN</sequence>
<reference evidence="2" key="1">
    <citation type="submission" date="2014-09" db="EMBL/GenBank/DDBJ databases">
        <authorList>
            <person name="Mudge J."/>
            <person name="Ramaraj T."/>
            <person name="Lindquist I.E."/>
            <person name="Bharti A.K."/>
            <person name="Sundararajan A."/>
            <person name="Cameron C.T."/>
            <person name="Woodward J.E."/>
            <person name="May G.D."/>
            <person name="Brubaker C."/>
            <person name="Broadhvest J."/>
            <person name="Wilkins T.A."/>
        </authorList>
    </citation>
    <scope>NUCLEOTIDE SEQUENCE</scope>
    <source>
        <strain evidence="2">cv. AKA8401</strain>
    </source>
</reference>
<organism evidence="1 2">
    <name type="scientific">Gossypium arboreum</name>
    <name type="common">Tree cotton</name>
    <name type="synonym">Gossypium nanking</name>
    <dbReference type="NCBI Taxonomy" id="29729"/>
    <lineage>
        <taxon>Eukaryota</taxon>
        <taxon>Viridiplantae</taxon>
        <taxon>Streptophyta</taxon>
        <taxon>Embryophyta</taxon>
        <taxon>Tracheophyta</taxon>
        <taxon>Spermatophyta</taxon>
        <taxon>Magnoliopsida</taxon>
        <taxon>eudicotyledons</taxon>
        <taxon>Gunneridae</taxon>
        <taxon>Pentapetalae</taxon>
        <taxon>rosids</taxon>
        <taxon>malvids</taxon>
        <taxon>Malvales</taxon>
        <taxon>Malvaceae</taxon>
        <taxon>Malvoideae</taxon>
        <taxon>Gossypium</taxon>
    </lineage>
</organism>
<accession>A0A0B0NGB2</accession>
<protein>
    <submittedName>
        <fullName evidence="1">Uncharacterized protein</fullName>
    </submittedName>
</protein>
<evidence type="ECO:0000313" key="2">
    <source>
        <dbReference type="Proteomes" id="UP000032142"/>
    </source>
</evidence>
<evidence type="ECO:0000313" key="1">
    <source>
        <dbReference type="EMBL" id="KHG11865.1"/>
    </source>
</evidence>
<gene>
    <name evidence="1" type="ORF">F383_17669</name>
</gene>
<keyword evidence="2" id="KW-1185">Reference proteome</keyword>
<name>A0A0B0NGB2_GOSAR</name>
<dbReference type="EMBL" id="KN396592">
    <property type="protein sequence ID" value="KHG11865.1"/>
    <property type="molecule type" value="Genomic_DNA"/>
</dbReference>
<dbReference type="Proteomes" id="UP000032142">
    <property type="component" value="Unassembled WGS sequence"/>
</dbReference>
<proteinExistence type="predicted"/>
<dbReference type="AlphaFoldDB" id="A0A0B0NGB2"/>